<evidence type="ECO:0000256" key="1">
    <source>
        <dbReference type="SAM" id="MobiDB-lite"/>
    </source>
</evidence>
<reference evidence="3 4" key="1">
    <citation type="submission" date="2020-06" db="EMBL/GenBank/DDBJ databases">
        <title>The genome sequence of Candidatus Regiella insecticola strain Tut.</title>
        <authorList>
            <person name="Nikoh N."/>
            <person name="Tsuchida T."/>
            <person name="Koga R."/>
            <person name="Oshima K."/>
            <person name="Hattori M."/>
            <person name="Fukatsu T."/>
        </authorList>
    </citation>
    <scope>NUCLEOTIDE SEQUENCE [LARGE SCALE GENOMIC DNA]</scope>
    <source>
        <strain evidence="3 4">Tut</strain>
    </source>
</reference>
<feature type="chain" id="PRO_5026713529" evidence="2">
    <location>
        <begin position="21"/>
        <end position="139"/>
    </location>
</feature>
<name>A0A6L2ZNT0_9ENTR</name>
<feature type="region of interest" description="Disordered" evidence="1">
    <location>
        <begin position="117"/>
        <end position="139"/>
    </location>
</feature>
<dbReference type="AlphaFoldDB" id="A0A6L2ZNT0"/>
<evidence type="ECO:0000313" key="4">
    <source>
        <dbReference type="Proteomes" id="UP000504714"/>
    </source>
</evidence>
<keyword evidence="2" id="KW-0732">Signal</keyword>
<accession>A0A6L2ZNT0</accession>
<feature type="compositionally biased region" description="Basic and acidic residues" evidence="1">
    <location>
        <begin position="117"/>
        <end position="133"/>
    </location>
</feature>
<sequence length="139" mass="15802">MNKNIFMGICALLMTTGVFAAQQTVAQKDKKIQCPQPKEIVETQPETEEHGVTSMVYCAPSATDCQWKGFDANTDKKQKVTKAQEKNRVPVVFNSGVYCHYEFKDKSQMRMKFEKLAPKMDSNTDPKMNRQIDPKMGSQ</sequence>
<evidence type="ECO:0000256" key="2">
    <source>
        <dbReference type="SAM" id="SignalP"/>
    </source>
</evidence>
<dbReference type="EMBL" id="BLXO01000002">
    <property type="protein sequence ID" value="GFN46005.1"/>
    <property type="molecule type" value="Genomic_DNA"/>
</dbReference>
<feature type="signal peptide" evidence="2">
    <location>
        <begin position="1"/>
        <end position="20"/>
    </location>
</feature>
<gene>
    <name evidence="3" type="ORF">RINTU1_14080</name>
</gene>
<proteinExistence type="predicted"/>
<dbReference type="Proteomes" id="UP000504714">
    <property type="component" value="Unassembled WGS sequence"/>
</dbReference>
<organism evidence="3 4">
    <name type="scientific">Candidatus Regiella insecticola</name>
    <dbReference type="NCBI Taxonomy" id="138073"/>
    <lineage>
        <taxon>Bacteria</taxon>
        <taxon>Pseudomonadati</taxon>
        <taxon>Pseudomonadota</taxon>
        <taxon>Gammaproteobacteria</taxon>
        <taxon>Enterobacterales</taxon>
        <taxon>Enterobacteriaceae</taxon>
        <taxon>aphid secondary symbionts</taxon>
        <taxon>Candidatus Regiella</taxon>
    </lineage>
</organism>
<comment type="caution">
    <text evidence="3">The sequence shown here is derived from an EMBL/GenBank/DDBJ whole genome shotgun (WGS) entry which is preliminary data.</text>
</comment>
<dbReference type="RefSeq" id="WP_176487754.1">
    <property type="nucleotide sequence ID" value="NZ_BLXO01000002.1"/>
</dbReference>
<evidence type="ECO:0000313" key="3">
    <source>
        <dbReference type="EMBL" id="GFN46005.1"/>
    </source>
</evidence>
<protein>
    <submittedName>
        <fullName evidence="3">Uncharacterized protein</fullName>
    </submittedName>
</protein>